<evidence type="ECO:0000313" key="1">
    <source>
        <dbReference type="EMBL" id="OMP10197.1"/>
    </source>
</evidence>
<organism evidence="1 2">
    <name type="scientific">Corchorus olitorius</name>
    <dbReference type="NCBI Taxonomy" id="93759"/>
    <lineage>
        <taxon>Eukaryota</taxon>
        <taxon>Viridiplantae</taxon>
        <taxon>Streptophyta</taxon>
        <taxon>Embryophyta</taxon>
        <taxon>Tracheophyta</taxon>
        <taxon>Spermatophyta</taxon>
        <taxon>Magnoliopsida</taxon>
        <taxon>eudicotyledons</taxon>
        <taxon>Gunneridae</taxon>
        <taxon>Pentapetalae</taxon>
        <taxon>rosids</taxon>
        <taxon>malvids</taxon>
        <taxon>Malvales</taxon>
        <taxon>Malvaceae</taxon>
        <taxon>Grewioideae</taxon>
        <taxon>Apeibeae</taxon>
        <taxon>Corchorus</taxon>
    </lineage>
</organism>
<dbReference type="AlphaFoldDB" id="A0A1R3KT33"/>
<accession>A0A1R3KT33</accession>
<dbReference type="GO" id="GO:0004386">
    <property type="term" value="F:helicase activity"/>
    <property type="evidence" value="ECO:0007669"/>
    <property type="project" value="UniProtKB-KW"/>
</dbReference>
<keyword evidence="1" id="KW-0067">ATP-binding</keyword>
<dbReference type="EMBL" id="AWUE01011986">
    <property type="protein sequence ID" value="OMP10197.1"/>
    <property type="molecule type" value="Genomic_DNA"/>
</dbReference>
<comment type="caution">
    <text evidence="1">The sequence shown here is derived from an EMBL/GenBank/DDBJ whole genome shotgun (WGS) entry which is preliminary data.</text>
</comment>
<keyword evidence="1" id="KW-0347">Helicase</keyword>
<keyword evidence="1" id="KW-0378">Hydrolase</keyword>
<name>A0A1R3KT33_9ROSI</name>
<gene>
    <name evidence="1" type="ORF">COLO4_04725</name>
</gene>
<protein>
    <submittedName>
        <fullName evidence="1">DEAD-box ATP-dependent RNA helicase ISE2, chloroplastic-like protein</fullName>
    </submittedName>
</protein>
<dbReference type="Proteomes" id="UP000187203">
    <property type="component" value="Unassembled WGS sequence"/>
</dbReference>
<keyword evidence="2" id="KW-1185">Reference proteome</keyword>
<proteinExistence type="predicted"/>
<keyword evidence="1" id="KW-0547">Nucleotide-binding</keyword>
<evidence type="ECO:0000313" key="2">
    <source>
        <dbReference type="Proteomes" id="UP000187203"/>
    </source>
</evidence>
<reference evidence="2" key="1">
    <citation type="submission" date="2013-09" db="EMBL/GenBank/DDBJ databases">
        <title>Corchorus olitorius genome sequencing.</title>
        <authorList>
            <person name="Alam M."/>
            <person name="Haque M.S."/>
            <person name="Islam M.S."/>
            <person name="Emdad E.M."/>
            <person name="Islam M.M."/>
            <person name="Ahmed B."/>
            <person name="Halim A."/>
            <person name="Hossen Q.M.M."/>
            <person name="Hossain M.Z."/>
            <person name="Ahmed R."/>
            <person name="Khan M.M."/>
            <person name="Islam R."/>
            <person name="Rashid M.M."/>
            <person name="Khan S.A."/>
            <person name="Rahman M.S."/>
            <person name="Alam M."/>
            <person name="Yahiya A.S."/>
            <person name="Khan M.S."/>
            <person name="Azam M.S."/>
            <person name="Haque T."/>
            <person name="Lashkar M.Z.H."/>
            <person name="Akhand A.I."/>
            <person name="Morshed G."/>
            <person name="Roy S."/>
            <person name="Uddin K.S."/>
            <person name="Rabeya T."/>
            <person name="Hossain A.S."/>
            <person name="Chowdhury A."/>
            <person name="Snigdha A.R."/>
            <person name="Mortoza M.S."/>
            <person name="Matin S.A."/>
            <person name="Hoque S.M.E."/>
            <person name="Islam M.K."/>
            <person name="Roy D.K."/>
            <person name="Haider R."/>
            <person name="Moosa M.M."/>
            <person name="Elias S.M."/>
            <person name="Hasan A.M."/>
            <person name="Jahan S."/>
            <person name="Shafiuddin M."/>
            <person name="Mahmood N."/>
            <person name="Shommy N.S."/>
        </authorList>
    </citation>
    <scope>NUCLEOTIDE SEQUENCE [LARGE SCALE GENOMIC DNA]</scope>
    <source>
        <strain evidence="2">cv. O-4</strain>
    </source>
</reference>
<sequence>MENKGWAFAVGVEVYIKSVEIFLSFNLGVRMFNFEMDPSLPTLPTERGGSVLKRKVNQKIKWEPLMWDHYKPFTCMVYNSHGETPTELIERVT</sequence>